<evidence type="ECO:0000256" key="2">
    <source>
        <dbReference type="ARBA" id="ARBA00022705"/>
    </source>
</evidence>
<dbReference type="GO" id="GO:0000785">
    <property type="term" value="C:chromatin"/>
    <property type="evidence" value="ECO:0007669"/>
    <property type="project" value="TreeGrafter"/>
</dbReference>
<proteinExistence type="inferred from homology"/>
<gene>
    <name evidence="3" type="ORF">Rt10032_c30g6873</name>
</gene>
<dbReference type="AlphaFoldDB" id="A0A511KSH9"/>
<dbReference type="GO" id="GO:0031390">
    <property type="term" value="C:Ctf18 RFC-like complex"/>
    <property type="evidence" value="ECO:0007669"/>
    <property type="project" value="InterPro"/>
</dbReference>
<name>A0A511KSH9_RHOTO</name>
<comment type="similarity">
    <text evidence="1">Belongs to the DCC1 family.</text>
</comment>
<dbReference type="Pfam" id="PF09724">
    <property type="entry name" value="Dcc1"/>
    <property type="match status" value="2"/>
</dbReference>
<dbReference type="PANTHER" id="PTHR13395">
    <property type="entry name" value="SISTER CHROMATID COHESION PROTEIN DCC1-RELATED"/>
    <property type="match status" value="1"/>
</dbReference>
<sequence>MAERLVTFADKSSDAATTSTASYQLLALPPALLDQLASTSPNGPSHRSRSVTYSIRGVQNSNSLCICASGTGEGKGRRKWFVAGGGGSGSAVEVEENDAEGAPARKKPRTAAIEIEAVLHETLELIPTVARVDKLDSLLKGAEFTGDSAEDEKAVASILPSIVSCLPPPPALAHSDGGMKKKDKGKAKDVKPVVQGAVWAEAEEQDLLDSMDAVDCGNEEIGGQVLGWFGSVVDGGRKRWKLDAAKLVKELGMVLLAAGGFGQQPLDPFIAKWKGSAGGFARLCELSLLAGVHLHRPPPVSTIQYLPPSSLSPDPAARFAELFSLQSRWLESEMGLFIDDLTGGDKKKRDALVLKFVRKVRDKETTWWTARNLWT</sequence>
<accession>A0A511KSH9</accession>
<dbReference type="InterPro" id="IPR019128">
    <property type="entry name" value="Dcc1"/>
</dbReference>
<dbReference type="PANTHER" id="PTHR13395:SF6">
    <property type="entry name" value="SISTER CHROMATID COHESION PROTEIN DCC1"/>
    <property type="match status" value="1"/>
</dbReference>
<protein>
    <submittedName>
        <fullName evidence="3">Sister chromatid cohesion protein</fullName>
    </submittedName>
</protein>
<dbReference type="Proteomes" id="UP000321518">
    <property type="component" value="Unassembled WGS sequence"/>
</dbReference>
<organism evidence="3 4">
    <name type="scientific">Rhodotorula toruloides</name>
    <name type="common">Yeast</name>
    <name type="synonym">Rhodosporidium toruloides</name>
    <dbReference type="NCBI Taxonomy" id="5286"/>
    <lineage>
        <taxon>Eukaryota</taxon>
        <taxon>Fungi</taxon>
        <taxon>Dikarya</taxon>
        <taxon>Basidiomycota</taxon>
        <taxon>Pucciniomycotina</taxon>
        <taxon>Microbotryomycetes</taxon>
        <taxon>Sporidiobolales</taxon>
        <taxon>Sporidiobolaceae</taxon>
        <taxon>Rhodotorula</taxon>
    </lineage>
</organism>
<dbReference type="GO" id="GO:0000775">
    <property type="term" value="C:chromosome, centromeric region"/>
    <property type="evidence" value="ECO:0007669"/>
    <property type="project" value="TreeGrafter"/>
</dbReference>
<evidence type="ECO:0000256" key="1">
    <source>
        <dbReference type="ARBA" id="ARBA00007017"/>
    </source>
</evidence>
<comment type="caution">
    <text evidence="3">The sequence shown here is derived from an EMBL/GenBank/DDBJ whole genome shotgun (WGS) entry which is preliminary data.</text>
</comment>
<dbReference type="GO" id="GO:0006260">
    <property type="term" value="P:DNA replication"/>
    <property type="evidence" value="ECO:0007669"/>
    <property type="project" value="UniProtKB-KW"/>
</dbReference>
<dbReference type="OrthoDB" id="276989at2759"/>
<evidence type="ECO:0000313" key="3">
    <source>
        <dbReference type="EMBL" id="GEM12856.1"/>
    </source>
</evidence>
<reference evidence="3 4" key="1">
    <citation type="submission" date="2019-07" db="EMBL/GenBank/DDBJ databases">
        <title>Rhodotorula toruloides NBRC10032 genome sequencing.</title>
        <authorList>
            <person name="Shida Y."/>
            <person name="Takaku H."/>
            <person name="Ogasawara W."/>
            <person name="Mori K."/>
        </authorList>
    </citation>
    <scope>NUCLEOTIDE SEQUENCE [LARGE SCALE GENOMIC DNA]</scope>
    <source>
        <strain evidence="3 4">NBRC10032</strain>
    </source>
</reference>
<keyword evidence="2" id="KW-0235">DNA replication</keyword>
<evidence type="ECO:0000313" key="4">
    <source>
        <dbReference type="Proteomes" id="UP000321518"/>
    </source>
</evidence>
<dbReference type="GO" id="GO:0034088">
    <property type="term" value="P:maintenance of mitotic sister chromatid cohesion"/>
    <property type="evidence" value="ECO:0007669"/>
    <property type="project" value="TreeGrafter"/>
</dbReference>
<dbReference type="EMBL" id="BJWK01000030">
    <property type="protein sequence ID" value="GEM12856.1"/>
    <property type="molecule type" value="Genomic_DNA"/>
</dbReference>